<dbReference type="Proteomes" id="UP000245535">
    <property type="component" value="Unassembled WGS sequence"/>
</dbReference>
<dbReference type="PANTHER" id="PTHR13847">
    <property type="entry name" value="SARCOSINE DEHYDROGENASE-RELATED"/>
    <property type="match status" value="1"/>
</dbReference>
<dbReference type="EMBL" id="QGDO01000002">
    <property type="protein sequence ID" value="PWJ42830.1"/>
    <property type="molecule type" value="Genomic_DNA"/>
</dbReference>
<sequence length="366" mass="42328">MNYDYLILGQGLAGSAVAMRLFQEQASFLVIDNPDTPASSMVAAGIVNPITGRKLVKTWLCDVIFDELHSFYPQVEKITNEKFFHPIDLYFPFTTQERQTEWVSQSADSTYQKYVKGIEYNNRYEGTLKSEFGGMIVGQSGYLDIPTYLAAVKKLLHSNQQYHESKLEDNELVIHENHVEWNGHTFKKVIFCDGYENRLREHFSFLPYRAVKGELFLVKFDEARFEHIINKNGFILPIDNDGTCKVGATYDYYKLTEGTTEKGHEQLVEKLEQITDTPYKILNHWAGIRPATYDRRPFVGQHPEIKPFWILNGLGTKGVSLSSYFSKHLLDVIEGKVELMPEVDPLRKEKQVQNKKPRQRNRKKKS</sequence>
<dbReference type="InterPro" id="IPR036188">
    <property type="entry name" value="FAD/NAD-bd_sf"/>
</dbReference>
<name>A0A315ZBU0_SEDFL</name>
<evidence type="ECO:0000256" key="1">
    <source>
        <dbReference type="SAM" id="MobiDB-lite"/>
    </source>
</evidence>
<evidence type="ECO:0000313" key="3">
    <source>
        <dbReference type="EMBL" id="PWJ42830.1"/>
    </source>
</evidence>
<organism evidence="3 4">
    <name type="scientific">Sediminitomix flava</name>
    <dbReference type="NCBI Taxonomy" id="379075"/>
    <lineage>
        <taxon>Bacteria</taxon>
        <taxon>Pseudomonadati</taxon>
        <taxon>Bacteroidota</taxon>
        <taxon>Cytophagia</taxon>
        <taxon>Cytophagales</taxon>
        <taxon>Flammeovirgaceae</taxon>
        <taxon>Sediminitomix</taxon>
    </lineage>
</organism>
<dbReference type="AlphaFoldDB" id="A0A315ZBU0"/>
<gene>
    <name evidence="3" type="ORF">BC781_102376</name>
</gene>
<dbReference type="Gene3D" id="3.30.9.10">
    <property type="entry name" value="D-Amino Acid Oxidase, subunit A, domain 2"/>
    <property type="match status" value="1"/>
</dbReference>
<dbReference type="InterPro" id="IPR006076">
    <property type="entry name" value="FAD-dep_OxRdtase"/>
</dbReference>
<dbReference type="OrthoDB" id="214253at2"/>
<proteinExistence type="predicted"/>
<evidence type="ECO:0000313" key="4">
    <source>
        <dbReference type="Proteomes" id="UP000245535"/>
    </source>
</evidence>
<reference evidence="3 4" key="1">
    <citation type="submission" date="2018-03" db="EMBL/GenBank/DDBJ databases">
        <title>Genomic Encyclopedia of Archaeal and Bacterial Type Strains, Phase II (KMG-II): from individual species to whole genera.</title>
        <authorList>
            <person name="Goeker M."/>
        </authorList>
    </citation>
    <scope>NUCLEOTIDE SEQUENCE [LARGE SCALE GENOMIC DNA]</scope>
    <source>
        <strain evidence="3 4">DSM 28229</strain>
    </source>
</reference>
<accession>A0A315ZBU0</accession>
<feature type="domain" description="FAD dependent oxidoreductase" evidence="2">
    <location>
        <begin position="4"/>
        <end position="329"/>
    </location>
</feature>
<dbReference type="Gene3D" id="3.50.50.60">
    <property type="entry name" value="FAD/NAD(P)-binding domain"/>
    <property type="match status" value="1"/>
</dbReference>
<dbReference type="PANTHER" id="PTHR13847:SF261">
    <property type="entry name" value="FAD-DEPENDENT OXIDOREDUCTASE FAMILY PROTEIN"/>
    <property type="match status" value="1"/>
</dbReference>
<dbReference type="SUPFAM" id="SSF54373">
    <property type="entry name" value="FAD-linked reductases, C-terminal domain"/>
    <property type="match status" value="1"/>
</dbReference>
<dbReference type="RefSeq" id="WP_109616953.1">
    <property type="nucleotide sequence ID" value="NZ_QGDO01000002.1"/>
</dbReference>
<feature type="compositionally biased region" description="Basic residues" evidence="1">
    <location>
        <begin position="353"/>
        <end position="366"/>
    </location>
</feature>
<dbReference type="Pfam" id="PF01266">
    <property type="entry name" value="DAO"/>
    <property type="match status" value="1"/>
</dbReference>
<dbReference type="GO" id="GO:0005737">
    <property type="term" value="C:cytoplasm"/>
    <property type="evidence" value="ECO:0007669"/>
    <property type="project" value="TreeGrafter"/>
</dbReference>
<protein>
    <submittedName>
        <fullName evidence="3">Glycine/D-amino acid oxidase-like deaminating enzyme</fullName>
    </submittedName>
</protein>
<comment type="caution">
    <text evidence="3">The sequence shown here is derived from an EMBL/GenBank/DDBJ whole genome shotgun (WGS) entry which is preliminary data.</text>
</comment>
<evidence type="ECO:0000259" key="2">
    <source>
        <dbReference type="Pfam" id="PF01266"/>
    </source>
</evidence>
<dbReference type="SUPFAM" id="SSF51905">
    <property type="entry name" value="FAD/NAD(P)-binding domain"/>
    <property type="match status" value="1"/>
</dbReference>
<keyword evidence="4" id="KW-1185">Reference proteome</keyword>
<feature type="region of interest" description="Disordered" evidence="1">
    <location>
        <begin position="344"/>
        <end position="366"/>
    </location>
</feature>